<evidence type="ECO:0000256" key="3">
    <source>
        <dbReference type="ARBA" id="ARBA00023125"/>
    </source>
</evidence>
<organism evidence="9">
    <name type="scientific">Aceria tosichella</name>
    <name type="common">wheat curl mite</name>
    <dbReference type="NCBI Taxonomy" id="561515"/>
    <lineage>
        <taxon>Eukaryota</taxon>
        <taxon>Metazoa</taxon>
        <taxon>Ecdysozoa</taxon>
        <taxon>Arthropoda</taxon>
        <taxon>Chelicerata</taxon>
        <taxon>Arachnida</taxon>
        <taxon>Acari</taxon>
        <taxon>Acariformes</taxon>
        <taxon>Trombidiformes</taxon>
        <taxon>Prostigmata</taxon>
        <taxon>Eupodina</taxon>
        <taxon>Eriophyoidea</taxon>
        <taxon>Eriophyidae</taxon>
        <taxon>Eriophyinae</taxon>
        <taxon>Aceriini</taxon>
        <taxon>Aceria</taxon>
    </lineage>
</organism>
<sequence>MDFDIHQAANMLVSLKTRAIEHHNSTNHLHHHHHINHHNQANNLTTASSHPQLTTHLDELTQSGPYDLRRNQVIDWRTLLPLFTIDAPAHLQTVNKQQSHIKRPSNSFILFSRKYRPLVHQRYPNSDNRTVSKILGQWWYNLDQSEKDKYKTEAFQQKEDHFKKHPEWKWCTKSQSSPSATGKGGSGANGVGGRDGARRDSSSAIFSPPVPMSAPPLSAPPLTAPSTFASSSGASPAATTASSCSQENHRVQQQRFFGPNFPNDLSAAVGSSSRDQLDLSMSSSSKQNTPLSASFQTPTSPCLTADDTKEPTSHRRTLSKQRRLVMELFTNEGFFPSAAATTKFLAEHDNVFTSKKQLQHKIREVRQNFMSQTRAGKC</sequence>
<dbReference type="EMBL" id="GGYP01002027">
    <property type="protein sequence ID" value="MDE46798.1"/>
    <property type="molecule type" value="Transcribed_RNA"/>
</dbReference>
<dbReference type="GO" id="GO:0005634">
    <property type="term" value="C:nucleus"/>
    <property type="evidence" value="ECO:0007669"/>
    <property type="project" value="UniProtKB-UniRule"/>
</dbReference>
<evidence type="ECO:0000256" key="1">
    <source>
        <dbReference type="ARBA" id="ARBA00022553"/>
    </source>
</evidence>
<feature type="compositionally biased region" description="Low complexity" evidence="7">
    <location>
        <begin position="224"/>
        <end position="245"/>
    </location>
</feature>
<feature type="DNA-binding region" description="HMG box" evidence="6">
    <location>
        <begin position="101"/>
        <end position="169"/>
    </location>
</feature>
<keyword evidence="2" id="KW-0805">Transcription regulation</keyword>
<dbReference type="PANTHER" id="PTHR13059:SF13">
    <property type="entry name" value="PROTEIN CAPICUA HOMOLOG"/>
    <property type="match status" value="1"/>
</dbReference>
<dbReference type="Pfam" id="PF25981">
    <property type="entry name" value="HTH_Cic_C"/>
    <property type="match status" value="1"/>
</dbReference>
<dbReference type="Gene3D" id="1.10.30.10">
    <property type="entry name" value="High mobility group box domain"/>
    <property type="match status" value="1"/>
</dbReference>
<evidence type="ECO:0000313" key="10">
    <source>
        <dbReference type="EMBL" id="MDE50334.1"/>
    </source>
</evidence>
<feature type="compositionally biased region" description="Pro residues" evidence="7">
    <location>
        <begin position="208"/>
        <end position="223"/>
    </location>
</feature>
<dbReference type="InterPro" id="IPR058606">
    <property type="entry name" value="HTH_Cic_C"/>
</dbReference>
<reference evidence="9" key="1">
    <citation type="submission" date="2018-10" db="EMBL/GenBank/DDBJ databases">
        <title>Transcriptome assembly of Aceria tosichella (Wheat curl mite) Type 2.</title>
        <authorList>
            <person name="Scully E.D."/>
            <person name="Geib S.M."/>
            <person name="Palmer N.A."/>
            <person name="Gupta A.K."/>
            <person name="Sarath G."/>
            <person name="Tatineni S."/>
        </authorList>
    </citation>
    <scope>NUCLEOTIDE SEQUENCE</scope>
    <source>
        <strain evidence="9">LincolnNE</strain>
    </source>
</reference>
<name>A0A6G1S8T0_9ACAR</name>
<evidence type="ECO:0000256" key="4">
    <source>
        <dbReference type="ARBA" id="ARBA00023163"/>
    </source>
</evidence>
<feature type="region of interest" description="Disordered" evidence="7">
    <location>
        <begin position="166"/>
        <end position="316"/>
    </location>
</feature>
<dbReference type="GO" id="GO:0000977">
    <property type="term" value="F:RNA polymerase II transcription regulatory region sequence-specific DNA binding"/>
    <property type="evidence" value="ECO:0007669"/>
    <property type="project" value="TreeGrafter"/>
</dbReference>
<dbReference type="InterPro" id="IPR009071">
    <property type="entry name" value="HMG_box_dom"/>
</dbReference>
<feature type="compositionally biased region" description="Polar residues" evidence="7">
    <location>
        <begin position="269"/>
        <end position="302"/>
    </location>
</feature>
<keyword evidence="3 6" id="KW-0238">DNA-binding</keyword>
<evidence type="ECO:0000256" key="6">
    <source>
        <dbReference type="PROSITE-ProRule" id="PRU00267"/>
    </source>
</evidence>
<evidence type="ECO:0000313" key="9">
    <source>
        <dbReference type="EMBL" id="MDE46798.1"/>
    </source>
</evidence>
<dbReference type="GO" id="GO:0000981">
    <property type="term" value="F:DNA-binding transcription factor activity, RNA polymerase II-specific"/>
    <property type="evidence" value="ECO:0007669"/>
    <property type="project" value="TreeGrafter"/>
</dbReference>
<evidence type="ECO:0000256" key="7">
    <source>
        <dbReference type="SAM" id="MobiDB-lite"/>
    </source>
</evidence>
<keyword evidence="1" id="KW-0597">Phosphoprotein</keyword>
<dbReference type="SUPFAM" id="SSF47095">
    <property type="entry name" value="HMG-box"/>
    <property type="match status" value="1"/>
</dbReference>
<dbReference type="PROSITE" id="PS50118">
    <property type="entry name" value="HMG_BOX_2"/>
    <property type="match status" value="1"/>
</dbReference>
<dbReference type="InterPro" id="IPR036910">
    <property type="entry name" value="HMG_box_dom_sf"/>
</dbReference>
<evidence type="ECO:0000256" key="2">
    <source>
        <dbReference type="ARBA" id="ARBA00023015"/>
    </source>
</evidence>
<dbReference type="Pfam" id="PF00505">
    <property type="entry name" value="HMG_box"/>
    <property type="match status" value="1"/>
</dbReference>
<protein>
    <submittedName>
        <fullName evidence="9">Protein capicua</fullName>
    </submittedName>
</protein>
<keyword evidence="5 6" id="KW-0539">Nucleus</keyword>
<feature type="compositionally biased region" description="Gly residues" evidence="7">
    <location>
        <begin position="182"/>
        <end position="194"/>
    </location>
</feature>
<dbReference type="AlphaFoldDB" id="A0A6G1S8T0"/>
<dbReference type="PANTHER" id="PTHR13059">
    <property type="entry name" value="HMG-BOX TRANSCRIPTION FACTOR BBX"/>
    <property type="match status" value="1"/>
</dbReference>
<dbReference type="InterPro" id="IPR052412">
    <property type="entry name" value="CC-Dev_Transcription_Reg"/>
</dbReference>
<evidence type="ECO:0000256" key="5">
    <source>
        <dbReference type="ARBA" id="ARBA00023242"/>
    </source>
</evidence>
<feature type="domain" description="HMG box" evidence="8">
    <location>
        <begin position="101"/>
        <end position="169"/>
    </location>
</feature>
<gene>
    <name evidence="9" type="primary">CIC_0</name>
    <name evidence="10" type="synonym">CIC_1</name>
    <name evidence="9" type="ORF">g.18638</name>
    <name evidence="10" type="ORF">g.18639</name>
</gene>
<dbReference type="EMBL" id="GGYP01005563">
    <property type="protein sequence ID" value="MDE50334.1"/>
    <property type="molecule type" value="Transcribed_RNA"/>
</dbReference>
<accession>A0A6G1S8T0</accession>
<proteinExistence type="predicted"/>
<evidence type="ECO:0000259" key="8">
    <source>
        <dbReference type="PROSITE" id="PS50118"/>
    </source>
</evidence>
<keyword evidence="4" id="KW-0804">Transcription</keyword>
<dbReference type="SMART" id="SM00398">
    <property type="entry name" value="HMG"/>
    <property type="match status" value="1"/>
</dbReference>